<organism evidence="1">
    <name type="scientific">Brassica cretica</name>
    <name type="common">Mustard</name>
    <dbReference type="NCBI Taxonomy" id="69181"/>
    <lineage>
        <taxon>Eukaryota</taxon>
        <taxon>Viridiplantae</taxon>
        <taxon>Streptophyta</taxon>
        <taxon>Embryophyta</taxon>
        <taxon>Tracheophyta</taxon>
        <taxon>Spermatophyta</taxon>
        <taxon>Magnoliopsida</taxon>
        <taxon>eudicotyledons</taxon>
        <taxon>Gunneridae</taxon>
        <taxon>Pentapetalae</taxon>
        <taxon>rosids</taxon>
        <taxon>malvids</taxon>
        <taxon>Brassicales</taxon>
        <taxon>Brassicaceae</taxon>
        <taxon>Brassiceae</taxon>
        <taxon>Brassica</taxon>
    </lineage>
</organism>
<dbReference type="InterPro" id="IPR004252">
    <property type="entry name" value="Probable_transposase_24"/>
</dbReference>
<dbReference type="Pfam" id="PF03004">
    <property type="entry name" value="Transposase_24"/>
    <property type="match status" value="1"/>
</dbReference>
<sequence length="308" mass="35044">MSLRANLREDHRRRLTRMCLLLSMSFLYTILSMSLITSLYAADYQPQYAAEFQPQFKTNNCLGRSDSGIIKTNFREAHLNWTLTPDYVRRTWYKCFIQQHNWSIVINETVKEAFNDKAMARLKKVRSKVSPVLRVSVDALCSGQLPIPHTSGQISHAGKALQIAAQEGVPPSLSRLYKATHQHSDGTFVHPEAKRIYNDVETRIQEVQTQMSQQNPEGDEWSGSVRLTMSRGRDLKYAARIHDDSQIRADFTAANKVISELRADNKANRTHIRSLAGMFDVLAETNPGLGQMWQAVRPTINPDPTLEE</sequence>
<gene>
    <name evidence="1" type="ORF">F2Q70_00017622</name>
</gene>
<accession>A0A8S9I4Q1</accession>
<reference evidence="1" key="1">
    <citation type="submission" date="2019-12" db="EMBL/GenBank/DDBJ databases">
        <title>Genome sequencing and annotation of Brassica cretica.</title>
        <authorList>
            <person name="Studholme D.J."/>
            <person name="Sarris P.F."/>
        </authorList>
    </citation>
    <scope>NUCLEOTIDE SEQUENCE</scope>
    <source>
        <strain evidence="1">PFS-102/07</strain>
        <tissue evidence="1">Leaf</tissue>
    </source>
</reference>
<comment type="caution">
    <text evidence="1">The sequence shown here is derived from an EMBL/GenBank/DDBJ whole genome shotgun (WGS) entry which is preliminary data.</text>
</comment>
<protein>
    <submittedName>
        <fullName evidence="1">Uncharacterized protein</fullName>
    </submittedName>
</protein>
<proteinExistence type="predicted"/>
<name>A0A8S9I4Q1_BRACR</name>
<evidence type="ECO:0000313" key="1">
    <source>
        <dbReference type="EMBL" id="KAF2564297.1"/>
    </source>
</evidence>
<dbReference type="EMBL" id="QGKY02001250">
    <property type="protein sequence ID" value="KAF2564297.1"/>
    <property type="molecule type" value="Genomic_DNA"/>
</dbReference>
<dbReference type="AlphaFoldDB" id="A0A8S9I4Q1"/>